<proteinExistence type="predicted"/>
<comment type="caution">
    <text evidence="1">The sequence shown here is derived from an EMBL/GenBank/DDBJ whole genome shotgun (WGS) entry which is preliminary data.</text>
</comment>
<reference evidence="2" key="1">
    <citation type="journal article" date="2019" name="Int. J. Syst. Evol. Microbiol.">
        <title>The Global Catalogue of Microorganisms (GCM) 10K type strain sequencing project: providing services to taxonomists for standard genome sequencing and annotation.</title>
        <authorList>
            <consortium name="The Broad Institute Genomics Platform"/>
            <consortium name="The Broad Institute Genome Sequencing Center for Infectious Disease"/>
            <person name="Wu L."/>
            <person name="Ma J."/>
        </authorList>
    </citation>
    <scope>NUCLEOTIDE SEQUENCE [LARGE SCALE GENOMIC DNA]</scope>
    <source>
        <strain evidence="2">CECT 7069</strain>
    </source>
</reference>
<accession>A0ABT8BKC6</accession>
<evidence type="ECO:0000313" key="2">
    <source>
        <dbReference type="Proteomes" id="UP001224644"/>
    </source>
</evidence>
<dbReference type="EMBL" id="JAUFPX010000017">
    <property type="protein sequence ID" value="MDN3592229.1"/>
    <property type="molecule type" value="Genomic_DNA"/>
</dbReference>
<protein>
    <submittedName>
        <fullName evidence="1">Uncharacterized protein</fullName>
    </submittedName>
</protein>
<evidence type="ECO:0000313" key="1">
    <source>
        <dbReference type="EMBL" id="MDN3592229.1"/>
    </source>
</evidence>
<dbReference type="RefSeq" id="WP_238226648.1">
    <property type="nucleotide sequence ID" value="NZ_BPQD01000020.1"/>
</dbReference>
<keyword evidence="2" id="KW-1185">Reference proteome</keyword>
<name>A0ABT8BKC6_9HYPH</name>
<gene>
    <name evidence="1" type="ORF">QWZ12_16665</name>
</gene>
<sequence length="74" mass="8242">MRPAYFINIMPARGAVGGGCNERPISCLPERFDDIEDAAEFALAHSEERGWLLTEWSFNIVDEAGRIVMTADDP</sequence>
<organism evidence="1 2">
    <name type="scientific">Methylobacterium adhaesivum</name>
    <dbReference type="NCBI Taxonomy" id="333297"/>
    <lineage>
        <taxon>Bacteria</taxon>
        <taxon>Pseudomonadati</taxon>
        <taxon>Pseudomonadota</taxon>
        <taxon>Alphaproteobacteria</taxon>
        <taxon>Hyphomicrobiales</taxon>
        <taxon>Methylobacteriaceae</taxon>
        <taxon>Methylobacterium</taxon>
    </lineage>
</organism>
<dbReference type="Proteomes" id="UP001224644">
    <property type="component" value="Unassembled WGS sequence"/>
</dbReference>